<proteinExistence type="predicted"/>
<sequence length="134" mass="14574">MMDDTPPETSQDLSTFASDYSKYKKRRNKPPEYEDYALQIYKQPEDIINMKFDNAMKFVIPSVKKLDLAPLVTVNKIRKFAGATHIVESTDERNERIACGLTGGGGPGGNAGSPAWGAARIAGRPPDVSAADLA</sequence>
<reference evidence="1 2" key="1">
    <citation type="journal article" date="2021" name="Front. Genet.">
        <title>Chromosome-Level Genome Assembly Reveals Significant Gene Expansion in the Toll and IMD Signaling Pathways of Dendrolimus kikuchii.</title>
        <authorList>
            <person name="Zhou J."/>
            <person name="Wu P."/>
            <person name="Xiong Z."/>
            <person name="Liu N."/>
            <person name="Zhao N."/>
            <person name="Ji M."/>
            <person name="Qiu Y."/>
            <person name="Yang B."/>
        </authorList>
    </citation>
    <scope>NUCLEOTIDE SEQUENCE [LARGE SCALE GENOMIC DNA]</scope>
    <source>
        <strain evidence="1">Ann1</strain>
    </source>
</reference>
<evidence type="ECO:0000313" key="1">
    <source>
        <dbReference type="EMBL" id="KAJ0171148.1"/>
    </source>
</evidence>
<accession>A0ACC1CHZ2</accession>
<organism evidence="1 2">
    <name type="scientific">Dendrolimus kikuchii</name>
    <dbReference type="NCBI Taxonomy" id="765133"/>
    <lineage>
        <taxon>Eukaryota</taxon>
        <taxon>Metazoa</taxon>
        <taxon>Ecdysozoa</taxon>
        <taxon>Arthropoda</taxon>
        <taxon>Hexapoda</taxon>
        <taxon>Insecta</taxon>
        <taxon>Pterygota</taxon>
        <taxon>Neoptera</taxon>
        <taxon>Endopterygota</taxon>
        <taxon>Lepidoptera</taxon>
        <taxon>Glossata</taxon>
        <taxon>Ditrysia</taxon>
        <taxon>Bombycoidea</taxon>
        <taxon>Lasiocampidae</taxon>
        <taxon>Dendrolimus</taxon>
    </lineage>
</organism>
<gene>
    <name evidence="1" type="ORF">K1T71_013347</name>
</gene>
<name>A0ACC1CHZ2_9NEOP</name>
<evidence type="ECO:0000313" key="2">
    <source>
        <dbReference type="Proteomes" id="UP000824533"/>
    </source>
</evidence>
<protein>
    <submittedName>
        <fullName evidence="1">Uncharacterized protein</fullName>
    </submittedName>
</protein>
<dbReference type="Proteomes" id="UP000824533">
    <property type="component" value="Linkage Group LG25"/>
</dbReference>
<keyword evidence="2" id="KW-1185">Reference proteome</keyword>
<comment type="caution">
    <text evidence="1">The sequence shown here is derived from an EMBL/GenBank/DDBJ whole genome shotgun (WGS) entry which is preliminary data.</text>
</comment>
<dbReference type="EMBL" id="CM034411">
    <property type="protein sequence ID" value="KAJ0171148.1"/>
    <property type="molecule type" value="Genomic_DNA"/>
</dbReference>